<keyword evidence="2" id="KW-1185">Reference proteome</keyword>
<accession>A0ABY1QLS2</accession>
<comment type="caution">
    <text evidence="1">The sequence shown here is derived from an EMBL/GenBank/DDBJ whole genome shotgun (WGS) entry which is preliminary data.</text>
</comment>
<reference evidence="1 2" key="1">
    <citation type="submission" date="2017-05" db="EMBL/GenBank/DDBJ databases">
        <authorList>
            <person name="Varghese N."/>
            <person name="Submissions S."/>
        </authorList>
    </citation>
    <scope>NUCLEOTIDE SEQUENCE [LARGE SCALE GENOMIC DNA]</scope>
    <source>
        <strain evidence="1 2">DSM 25457</strain>
    </source>
</reference>
<dbReference type="EMBL" id="FXUG01000018">
    <property type="protein sequence ID" value="SMP75003.1"/>
    <property type="molecule type" value="Genomic_DNA"/>
</dbReference>
<organism evidence="1 2">
    <name type="scientific">Neorhodopirellula lusitana</name>
    <dbReference type="NCBI Taxonomy" id="445327"/>
    <lineage>
        <taxon>Bacteria</taxon>
        <taxon>Pseudomonadati</taxon>
        <taxon>Planctomycetota</taxon>
        <taxon>Planctomycetia</taxon>
        <taxon>Pirellulales</taxon>
        <taxon>Pirellulaceae</taxon>
        <taxon>Neorhodopirellula</taxon>
    </lineage>
</organism>
<protein>
    <submittedName>
        <fullName evidence="1">Uncharacterized protein</fullName>
    </submittedName>
</protein>
<evidence type="ECO:0000313" key="1">
    <source>
        <dbReference type="EMBL" id="SMP75003.1"/>
    </source>
</evidence>
<evidence type="ECO:0000313" key="2">
    <source>
        <dbReference type="Proteomes" id="UP001158067"/>
    </source>
</evidence>
<dbReference type="Proteomes" id="UP001158067">
    <property type="component" value="Unassembled WGS sequence"/>
</dbReference>
<proteinExistence type="predicted"/>
<sequence>MGRRPRVSASSLPMALRAMLPSGMHKPWAGSNSYQISGLNPLGVAGPPTIASSSLPFCVRFQRRLQLMMSIRRLQHSIPGVWRTLTRTGITPASQSDLASPHVHFFVLQR</sequence>
<gene>
    <name evidence="1" type="ORF">SAMN06265222_118103</name>
</gene>
<name>A0ABY1QLS2_9BACT</name>